<evidence type="ECO:0000256" key="1">
    <source>
        <dbReference type="ARBA" id="ARBA00010641"/>
    </source>
</evidence>
<dbReference type="Gene3D" id="1.10.10.10">
    <property type="entry name" value="Winged helix-like DNA-binding domain superfamily/Winged helix DNA-binding domain"/>
    <property type="match status" value="1"/>
</dbReference>
<evidence type="ECO:0000256" key="2">
    <source>
        <dbReference type="ARBA" id="ARBA00023015"/>
    </source>
</evidence>
<evidence type="ECO:0000313" key="7">
    <source>
        <dbReference type="EMBL" id="KJD36345.1"/>
    </source>
</evidence>
<evidence type="ECO:0000313" key="8">
    <source>
        <dbReference type="Proteomes" id="UP000032578"/>
    </source>
</evidence>
<dbReference type="AlphaFoldDB" id="A0A0D7WAY3"/>
<dbReference type="InterPro" id="IPR007627">
    <property type="entry name" value="RNA_pol_sigma70_r2"/>
</dbReference>
<keyword evidence="2" id="KW-0805">Transcription regulation</keyword>
<keyword evidence="8" id="KW-1185">Reference proteome</keyword>
<dbReference type="Proteomes" id="UP000032578">
    <property type="component" value="Unassembled WGS sequence"/>
</dbReference>
<dbReference type="OrthoDB" id="1100095at2"/>
<evidence type="ECO:0000259" key="6">
    <source>
        <dbReference type="Pfam" id="PF08281"/>
    </source>
</evidence>
<proteinExistence type="inferred from homology"/>
<dbReference type="EMBL" id="JTDW01000004">
    <property type="protein sequence ID" value="KJD36345.1"/>
    <property type="molecule type" value="Genomic_DNA"/>
</dbReference>
<reference evidence="7 8" key="1">
    <citation type="submission" date="2014-11" db="EMBL/GenBank/DDBJ databases">
        <title>Tamlana sedimentorum sp. nov., isolated from shallow sand sediments of the Sea of Japan.</title>
        <authorList>
            <person name="Romanenko L.A."/>
        </authorList>
    </citation>
    <scope>NUCLEOTIDE SEQUENCE [LARGE SCALE GENOMIC DNA]</scope>
    <source>
        <strain evidence="7 8">JCM 19808</strain>
    </source>
</reference>
<dbReference type="InterPro" id="IPR014327">
    <property type="entry name" value="RNA_pol_sigma70_bacteroid"/>
</dbReference>
<dbReference type="SUPFAM" id="SSF88946">
    <property type="entry name" value="Sigma2 domain of RNA polymerase sigma factors"/>
    <property type="match status" value="1"/>
</dbReference>
<dbReference type="GO" id="GO:0003677">
    <property type="term" value="F:DNA binding"/>
    <property type="evidence" value="ECO:0007669"/>
    <property type="project" value="InterPro"/>
</dbReference>
<dbReference type="GO" id="GO:0016987">
    <property type="term" value="F:sigma factor activity"/>
    <property type="evidence" value="ECO:0007669"/>
    <property type="project" value="UniProtKB-KW"/>
</dbReference>
<dbReference type="InterPro" id="IPR013325">
    <property type="entry name" value="RNA_pol_sigma_r2"/>
</dbReference>
<keyword evidence="3" id="KW-0731">Sigma factor</keyword>
<evidence type="ECO:0000259" key="5">
    <source>
        <dbReference type="Pfam" id="PF04542"/>
    </source>
</evidence>
<dbReference type="SUPFAM" id="SSF88659">
    <property type="entry name" value="Sigma3 and sigma4 domains of RNA polymerase sigma factors"/>
    <property type="match status" value="1"/>
</dbReference>
<gene>
    <name evidence="7" type="ORF">PW52_07105</name>
</gene>
<dbReference type="PANTHER" id="PTHR43133">
    <property type="entry name" value="RNA POLYMERASE ECF-TYPE SIGMA FACTO"/>
    <property type="match status" value="1"/>
</dbReference>
<sequence length="191" mass="21787">MSDFSENNAKLILALKVGKTNAYSYLIDCYSNKLLIYANSLCSNPDLAQDIVQNVFIKIWQKRDKLKTEIDLQGFLYKSVYNEFIDQYRKIKSQTSLEEKYIAAINLTIEETDESNLNALINLVKQEINNLPPKCKETFILSKENGLTNNEIADHLGVSIKSVEAHITKAFSIIRKQLSTKINNVLFLVFG</sequence>
<accession>A0A0D7WAY3</accession>
<dbReference type="RefSeq" id="WP_044632213.1">
    <property type="nucleotide sequence ID" value="NZ_JTDW01000004.1"/>
</dbReference>
<protein>
    <submittedName>
        <fullName evidence="7">LuxR family transcriptional regulator</fullName>
    </submittedName>
</protein>
<comment type="similarity">
    <text evidence="1">Belongs to the sigma-70 factor family. ECF subfamily.</text>
</comment>
<dbReference type="InterPro" id="IPR013324">
    <property type="entry name" value="RNA_pol_sigma_r3/r4-like"/>
</dbReference>
<dbReference type="GO" id="GO:0006352">
    <property type="term" value="P:DNA-templated transcription initiation"/>
    <property type="evidence" value="ECO:0007669"/>
    <property type="project" value="InterPro"/>
</dbReference>
<dbReference type="InterPro" id="IPR039425">
    <property type="entry name" value="RNA_pol_sigma-70-like"/>
</dbReference>
<evidence type="ECO:0000256" key="4">
    <source>
        <dbReference type="ARBA" id="ARBA00023163"/>
    </source>
</evidence>
<feature type="domain" description="RNA polymerase sigma factor 70 region 4 type 2" evidence="6">
    <location>
        <begin position="124"/>
        <end position="170"/>
    </location>
</feature>
<dbReference type="PANTHER" id="PTHR43133:SF46">
    <property type="entry name" value="RNA POLYMERASE SIGMA-70 FACTOR ECF SUBFAMILY"/>
    <property type="match status" value="1"/>
</dbReference>
<dbReference type="STRING" id="1435349.PW52_07105"/>
<dbReference type="NCBIfam" id="TIGR02937">
    <property type="entry name" value="sigma70-ECF"/>
    <property type="match status" value="1"/>
</dbReference>
<name>A0A0D7WAY3_9FLAO</name>
<evidence type="ECO:0000256" key="3">
    <source>
        <dbReference type="ARBA" id="ARBA00023082"/>
    </source>
</evidence>
<organism evidence="7 8">
    <name type="scientific">Neotamlana sedimentorum</name>
    <dbReference type="NCBI Taxonomy" id="1435349"/>
    <lineage>
        <taxon>Bacteria</taxon>
        <taxon>Pseudomonadati</taxon>
        <taxon>Bacteroidota</taxon>
        <taxon>Flavobacteriia</taxon>
        <taxon>Flavobacteriales</taxon>
        <taxon>Flavobacteriaceae</taxon>
        <taxon>Neotamlana</taxon>
    </lineage>
</organism>
<dbReference type="Pfam" id="PF08281">
    <property type="entry name" value="Sigma70_r4_2"/>
    <property type="match status" value="1"/>
</dbReference>
<dbReference type="InterPro" id="IPR013249">
    <property type="entry name" value="RNA_pol_sigma70_r4_t2"/>
</dbReference>
<dbReference type="InterPro" id="IPR036388">
    <property type="entry name" value="WH-like_DNA-bd_sf"/>
</dbReference>
<comment type="caution">
    <text evidence="7">The sequence shown here is derived from an EMBL/GenBank/DDBJ whole genome shotgun (WGS) entry which is preliminary data.</text>
</comment>
<dbReference type="Gene3D" id="1.10.1740.10">
    <property type="match status" value="1"/>
</dbReference>
<dbReference type="NCBIfam" id="TIGR02985">
    <property type="entry name" value="Sig70_bacteroi1"/>
    <property type="match status" value="1"/>
</dbReference>
<keyword evidence="4" id="KW-0804">Transcription</keyword>
<dbReference type="InterPro" id="IPR014284">
    <property type="entry name" value="RNA_pol_sigma-70_dom"/>
</dbReference>
<dbReference type="PATRIC" id="fig|1435349.4.peg.2388"/>
<feature type="domain" description="RNA polymerase sigma-70 region 2" evidence="5">
    <location>
        <begin position="26"/>
        <end position="91"/>
    </location>
</feature>
<dbReference type="Pfam" id="PF04542">
    <property type="entry name" value="Sigma70_r2"/>
    <property type="match status" value="1"/>
</dbReference>